<dbReference type="Gramene" id="ERN00722">
    <property type="protein sequence ID" value="ERN00722"/>
    <property type="gene ID" value="AMTR_s00106p00099590"/>
</dbReference>
<sequence>MTFWKQPAFGVLRKIDLCDNEYDVGSELEMATLTGNFEENQNIENLPGTCRILQGQYPSLTET</sequence>
<proteinExistence type="predicted"/>
<dbReference type="Proteomes" id="UP000017836">
    <property type="component" value="Unassembled WGS sequence"/>
</dbReference>
<accession>W1NTF4</accession>
<dbReference type="EMBL" id="KI394815">
    <property type="protein sequence ID" value="ERN00722.1"/>
    <property type="molecule type" value="Genomic_DNA"/>
</dbReference>
<protein>
    <submittedName>
        <fullName evidence="1">Uncharacterized protein</fullName>
    </submittedName>
</protein>
<reference evidence="2" key="1">
    <citation type="journal article" date="2013" name="Science">
        <title>The Amborella genome and the evolution of flowering plants.</title>
        <authorList>
            <consortium name="Amborella Genome Project"/>
        </authorList>
    </citation>
    <scope>NUCLEOTIDE SEQUENCE [LARGE SCALE GENOMIC DNA]</scope>
</reference>
<dbReference type="HOGENOM" id="CLU_2888767_0_0_1"/>
<name>W1NTF4_AMBTC</name>
<evidence type="ECO:0000313" key="2">
    <source>
        <dbReference type="Proteomes" id="UP000017836"/>
    </source>
</evidence>
<evidence type="ECO:0000313" key="1">
    <source>
        <dbReference type="EMBL" id="ERN00722.1"/>
    </source>
</evidence>
<gene>
    <name evidence="1" type="ORF">AMTR_s00106p00099590</name>
</gene>
<dbReference type="AlphaFoldDB" id="W1NTF4"/>
<organism evidence="1 2">
    <name type="scientific">Amborella trichopoda</name>
    <dbReference type="NCBI Taxonomy" id="13333"/>
    <lineage>
        <taxon>Eukaryota</taxon>
        <taxon>Viridiplantae</taxon>
        <taxon>Streptophyta</taxon>
        <taxon>Embryophyta</taxon>
        <taxon>Tracheophyta</taxon>
        <taxon>Spermatophyta</taxon>
        <taxon>Magnoliopsida</taxon>
        <taxon>Amborellales</taxon>
        <taxon>Amborellaceae</taxon>
        <taxon>Amborella</taxon>
    </lineage>
</organism>
<keyword evidence="2" id="KW-1185">Reference proteome</keyword>